<feature type="compositionally biased region" description="Polar residues" evidence="2">
    <location>
        <begin position="1"/>
        <end position="15"/>
    </location>
</feature>
<protein>
    <submittedName>
        <fullName evidence="4">Transcriptional regulator</fullName>
    </submittedName>
</protein>
<dbReference type="PANTHER" id="PTHR46797">
    <property type="entry name" value="HTH-TYPE TRANSCRIPTIONAL REGULATOR"/>
    <property type="match status" value="1"/>
</dbReference>
<dbReference type="GO" id="GO:0003700">
    <property type="term" value="F:DNA-binding transcription factor activity"/>
    <property type="evidence" value="ECO:0007669"/>
    <property type="project" value="TreeGrafter"/>
</dbReference>
<dbReference type="Pfam" id="PF07883">
    <property type="entry name" value="Cupin_2"/>
    <property type="match status" value="1"/>
</dbReference>
<evidence type="ECO:0000313" key="4">
    <source>
        <dbReference type="EMBL" id="PJC92879.1"/>
    </source>
</evidence>
<dbReference type="InterPro" id="IPR011051">
    <property type="entry name" value="RmlC_Cupin_sf"/>
</dbReference>
<dbReference type="NCBIfam" id="NF007408">
    <property type="entry name" value="PRK09943.1"/>
    <property type="match status" value="1"/>
</dbReference>
<dbReference type="InterPro" id="IPR013096">
    <property type="entry name" value="Cupin_2"/>
</dbReference>
<keyword evidence="5" id="KW-1185">Reference proteome</keyword>
<dbReference type="RefSeq" id="WP_100860235.1">
    <property type="nucleotide sequence ID" value="NZ_PGCP01000018.1"/>
</dbReference>
<dbReference type="PANTHER" id="PTHR46797:SF11">
    <property type="entry name" value="HTH-TYPE TRANSCRIPTIONAL REGULATOR PUUR"/>
    <property type="match status" value="1"/>
</dbReference>
<feature type="domain" description="HTH cro/C1-type" evidence="3">
    <location>
        <begin position="43"/>
        <end position="97"/>
    </location>
</feature>
<proteinExistence type="predicted"/>
<dbReference type="SUPFAM" id="SSF51182">
    <property type="entry name" value="RmlC-like cupins"/>
    <property type="match status" value="1"/>
</dbReference>
<dbReference type="SMART" id="SM00530">
    <property type="entry name" value="HTH_XRE"/>
    <property type="match status" value="1"/>
</dbReference>
<dbReference type="GO" id="GO:0005829">
    <property type="term" value="C:cytosol"/>
    <property type="evidence" value="ECO:0007669"/>
    <property type="project" value="TreeGrafter"/>
</dbReference>
<dbReference type="CDD" id="cd00093">
    <property type="entry name" value="HTH_XRE"/>
    <property type="match status" value="1"/>
</dbReference>
<dbReference type="EMBL" id="PGCP01000018">
    <property type="protein sequence ID" value="PJC92879.1"/>
    <property type="molecule type" value="Genomic_DNA"/>
</dbReference>
<dbReference type="InterPro" id="IPR001387">
    <property type="entry name" value="Cro/C1-type_HTH"/>
</dbReference>
<feature type="compositionally biased region" description="Basic and acidic residues" evidence="2">
    <location>
        <begin position="26"/>
        <end position="40"/>
    </location>
</feature>
<organism evidence="4 5">
    <name type="scientific">Aeromonas lusitana</name>
    <dbReference type="NCBI Taxonomy" id="931529"/>
    <lineage>
        <taxon>Bacteria</taxon>
        <taxon>Pseudomonadati</taxon>
        <taxon>Pseudomonadota</taxon>
        <taxon>Gammaproteobacteria</taxon>
        <taxon>Aeromonadales</taxon>
        <taxon>Aeromonadaceae</taxon>
        <taxon>Aeromonas</taxon>
    </lineage>
</organism>
<name>A0A2M8H8I6_9GAMM</name>
<dbReference type="InterPro" id="IPR014710">
    <property type="entry name" value="RmlC-like_jellyroll"/>
</dbReference>
<evidence type="ECO:0000256" key="1">
    <source>
        <dbReference type="ARBA" id="ARBA00023125"/>
    </source>
</evidence>
<comment type="caution">
    <text evidence="4">The sequence shown here is derived from an EMBL/GenBank/DDBJ whole genome shotgun (WGS) entry which is preliminary data.</text>
</comment>
<dbReference type="Pfam" id="PF01381">
    <property type="entry name" value="HTH_3"/>
    <property type="match status" value="1"/>
</dbReference>
<dbReference type="CDD" id="cd02209">
    <property type="entry name" value="cupin_XRE_C"/>
    <property type="match status" value="1"/>
</dbReference>
<keyword evidence="1" id="KW-0238">DNA-binding</keyword>
<sequence>MQQPRGEVQWQTMTDNPLAEQEAEPEPNKRTDEGSERSMGERLAATRRRLGLSQRRVAELSGLTHGAICMIEQNKVSPSVASLQKLLSVYELPLSRFFAEEEVRAPSVVIKSDQLIELGSQGVSMKLVHNGNNRRQLGFMLETYAPGTDTGGQVKHLGEEVGTVLEGSVLLTLAGHTYQLSAGDSYVIDTGEPHSFSNPSGQTCRIVSAHTPASF</sequence>
<dbReference type="Proteomes" id="UP000232060">
    <property type="component" value="Unassembled WGS sequence"/>
</dbReference>
<dbReference type="SUPFAM" id="SSF47413">
    <property type="entry name" value="lambda repressor-like DNA-binding domains"/>
    <property type="match status" value="1"/>
</dbReference>
<dbReference type="AlphaFoldDB" id="A0A2M8H8I6"/>
<dbReference type="Gene3D" id="1.10.260.40">
    <property type="entry name" value="lambda repressor-like DNA-binding domains"/>
    <property type="match status" value="1"/>
</dbReference>
<dbReference type="PROSITE" id="PS50943">
    <property type="entry name" value="HTH_CROC1"/>
    <property type="match status" value="1"/>
</dbReference>
<gene>
    <name evidence="4" type="ORF">CUC44_12400</name>
</gene>
<dbReference type="InterPro" id="IPR050807">
    <property type="entry name" value="TransReg_Diox_bact_type"/>
</dbReference>
<reference evidence="4 5" key="1">
    <citation type="submission" date="2017-11" db="EMBL/GenBank/DDBJ databases">
        <title>Draft genome sequence of environmental isolate Aeromonas lusitania sp. nov. MDC 2473.</title>
        <authorList>
            <person name="Colston S.M."/>
            <person name="Navarro A."/>
            <person name="Martinez-Murcia A.J."/>
            <person name="Graf J."/>
        </authorList>
    </citation>
    <scope>NUCLEOTIDE SEQUENCE [LARGE SCALE GENOMIC DNA]</scope>
    <source>
        <strain evidence="4 5">MDC 2473</strain>
    </source>
</reference>
<accession>A0A2M8H8I6</accession>
<feature type="region of interest" description="Disordered" evidence="2">
    <location>
        <begin position="1"/>
        <end position="48"/>
    </location>
</feature>
<evidence type="ECO:0000259" key="3">
    <source>
        <dbReference type="PROSITE" id="PS50943"/>
    </source>
</evidence>
<dbReference type="InterPro" id="IPR010982">
    <property type="entry name" value="Lambda_DNA-bd_dom_sf"/>
</dbReference>
<dbReference type="Gene3D" id="2.60.120.10">
    <property type="entry name" value="Jelly Rolls"/>
    <property type="match status" value="1"/>
</dbReference>
<evidence type="ECO:0000256" key="2">
    <source>
        <dbReference type="SAM" id="MobiDB-lite"/>
    </source>
</evidence>
<dbReference type="GO" id="GO:0003677">
    <property type="term" value="F:DNA binding"/>
    <property type="evidence" value="ECO:0007669"/>
    <property type="project" value="UniProtKB-KW"/>
</dbReference>
<evidence type="ECO:0000313" key="5">
    <source>
        <dbReference type="Proteomes" id="UP000232060"/>
    </source>
</evidence>
<dbReference type="OrthoDB" id="9814751at2"/>